<dbReference type="Proteomes" id="UP001603978">
    <property type="component" value="Unassembled WGS sequence"/>
</dbReference>
<feature type="signal peptide" evidence="6">
    <location>
        <begin position="1"/>
        <end position="19"/>
    </location>
</feature>
<dbReference type="Pfam" id="PF24684">
    <property type="entry name" value="Vgb_lyase"/>
    <property type="match status" value="1"/>
</dbReference>
<keyword evidence="1 5" id="KW-0479">Metal-binding</keyword>
<evidence type="ECO:0000256" key="2">
    <source>
        <dbReference type="ARBA" id="ARBA00022842"/>
    </source>
</evidence>
<name>A0ABW7AVS2_9ACTN</name>
<keyword evidence="3 5" id="KW-0456">Lyase</keyword>
<keyword evidence="2 5" id="KW-0460">Magnesium</keyword>
<dbReference type="PANTHER" id="PTHR40274:SF3">
    <property type="entry name" value="VIRGINIAMYCIN B LYASE"/>
    <property type="match status" value="1"/>
</dbReference>
<dbReference type="Gene3D" id="2.130.10.10">
    <property type="entry name" value="YVTN repeat-like/Quinoprotein amine dehydrogenase"/>
    <property type="match status" value="2"/>
</dbReference>
<reference evidence="7 8" key="1">
    <citation type="submission" date="2024-10" db="EMBL/GenBank/DDBJ databases">
        <authorList>
            <person name="Topkara A.R."/>
            <person name="Saygin H."/>
        </authorList>
    </citation>
    <scope>NUCLEOTIDE SEQUENCE [LARGE SCALE GENOMIC DNA]</scope>
    <source>
        <strain evidence="7 8">M3C6</strain>
    </source>
</reference>
<evidence type="ECO:0000313" key="8">
    <source>
        <dbReference type="Proteomes" id="UP001603978"/>
    </source>
</evidence>
<gene>
    <name evidence="7" type="ORF">ACFLIM_44870</name>
</gene>
<keyword evidence="6" id="KW-0732">Signal</keyword>
<evidence type="ECO:0000313" key="7">
    <source>
        <dbReference type="EMBL" id="MFG1710325.1"/>
    </source>
</evidence>
<keyword evidence="4 5" id="KW-0046">Antibiotic resistance</keyword>
<evidence type="ECO:0000256" key="5">
    <source>
        <dbReference type="PIRNR" id="PIRNR026412"/>
    </source>
</evidence>
<proteinExistence type="inferred from homology"/>
<evidence type="ECO:0000256" key="3">
    <source>
        <dbReference type="ARBA" id="ARBA00023239"/>
    </source>
</evidence>
<evidence type="ECO:0000256" key="1">
    <source>
        <dbReference type="ARBA" id="ARBA00022723"/>
    </source>
</evidence>
<dbReference type="PROSITE" id="PS51257">
    <property type="entry name" value="PROKAR_LIPOPROTEIN"/>
    <property type="match status" value="1"/>
</dbReference>
<sequence>MTRLAAVLAAVLTLTACSAEPPPASPAAGPTVQRFEVPQGAGPHDVASAADGGVWFTAQSAGYLGHLDPRTGEVTRVPLGDGSRPHGVITGPGGHAWVTDGGLNAIVRVDATTRQVRRYPLPDDRADADLNTAAFDNTGVLWFTGRSGVYGRLAPDTGKMDVYDAPRGPGPYGITATPGGDIYYASLAGSHIARIARDTGRATILEPPTSGQGARRVWADTDGRVWASEWTGGRLARYDPKSGEWKEWPLPGDAPQPYAVYVDQANTVWVSDFGSDRLVSFDPATERFTPANGEAAGVRQIHGRPGEVWGAASGQDALLLVKTAAE</sequence>
<dbReference type="EMBL" id="JBICRM010000046">
    <property type="protein sequence ID" value="MFG1710325.1"/>
    <property type="molecule type" value="Genomic_DNA"/>
</dbReference>
<dbReference type="InterPro" id="IPR051344">
    <property type="entry name" value="Vgb"/>
</dbReference>
<comment type="similarity">
    <text evidence="5">Belongs to the Vgb family.</text>
</comment>
<dbReference type="InterPro" id="IPR011217">
    <property type="entry name" value="Vgb_bact"/>
</dbReference>
<accession>A0ABW7AVS2</accession>
<comment type="subunit">
    <text evidence="5">Monomer.</text>
</comment>
<dbReference type="InterPro" id="IPR015943">
    <property type="entry name" value="WD40/YVTN_repeat-like_dom_sf"/>
</dbReference>
<comment type="function">
    <text evidence="5">Inactivates the type B streptogramin antibiotics by linearizing the lactone ring at the ester linkage, generating a free phenylglycine carboxylate and converting the threonyl moiety into 2-amino-butenoic acid.</text>
</comment>
<dbReference type="PANTHER" id="PTHR40274">
    <property type="entry name" value="VIRGINIAMYCIN B LYASE"/>
    <property type="match status" value="1"/>
</dbReference>
<keyword evidence="8" id="KW-1185">Reference proteome</keyword>
<dbReference type="RefSeq" id="WP_393175993.1">
    <property type="nucleotide sequence ID" value="NZ_JBICRM010000046.1"/>
</dbReference>
<comment type="cofactor">
    <cofactor evidence="5">
        <name>Mg(2+)</name>
        <dbReference type="ChEBI" id="CHEBI:18420"/>
    </cofactor>
</comment>
<protein>
    <recommendedName>
        <fullName evidence="5">Virginiamycin B lyase</fullName>
        <ecNumber evidence="5">4.2.99.-</ecNumber>
    </recommendedName>
    <alternativeName>
        <fullName evidence="5">Streptogramin B lyase</fullName>
    </alternativeName>
</protein>
<comment type="caution">
    <text evidence="7">The sequence shown here is derived from an EMBL/GenBank/DDBJ whole genome shotgun (WGS) entry which is preliminary data.</text>
</comment>
<dbReference type="PIRSF" id="PIRSF026412">
    <property type="entry name" value="Streptogrm_lyase"/>
    <property type="match status" value="1"/>
</dbReference>
<dbReference type="SUPFAM" id="SSF101898">
    <property type="entry name" value="NHL repeat"/>
    <property type="match status" value="1"/>
</dbReference>
<evidence type="ECO:0000256" key="4">
    <source>
        <dbReference type="ARBA" id="ARBA00023251"/>
    </source>
</evidence>
<feature type="chain" id="PRO_5046952741" description="Virginiamycin B lyase" evidence="6">
    <location>
        <begin position="20"/>
        <end position="326"/>
    </location>
</feature>
<organism evidence="7 8">
    <name type="scientific">Nonomuraea marmarensis</name>
    <dbReference type="NCBI Taxonomy" id="3351344"/>
    <lineage>
        <taxon>Bacteria</taxon>
        <taxon>Bacillati</taxon>
        <taxon>Actinomycetota</taxon>
        <taxon>Actinomycetes</taxon>
        <taxon>Streptosporangiales</taxon>
        <taxon>Streptosporangiaceae</taxon>
        <taxon>Nonomuraea</taxon>
    </lineage>
</organism>
<dbReference type="EC" id="4.2.99.-" evidence="5"/>
<evidence type="ECO:0000256" key="6">
    <source>
        <dbReference type="SAM" id="SignalP"/>
    </source>
</evidence>